<protein>
    <recommendedName>
        <fullName evidence="3">DUF2889 domain-containing protein</fullName>
    </recommendedName>
</protein>
<evidence type="ECO:0000313" key="1">
    <source>
        <dbReference type="EMBL" id="GAA4931518.1"/>
    </source>
</evidence>
<gene>
    <name evidence="1" type="ORF">GCM10025791_04600</name>
</gene>
<dbReference type="InterPro" id="IPR021312">
    <property type="entry name" value="DUF2889"/>
</dbReference>
<dbReference type="RefSeq" id="WP_390518109.1">
    <property type="nucleotide sequence ID" value="NZ_AP031496.1"/>
</dbReference>
<sequence length="304" mass="33287">MDVIWPEGRYGKLQLIGVGRDIFTHNTTQPIEVLAFNGLRVTVTADKYIEAIACEPDVGAISSLRGLPCVGGFRRGYQSLVGQGVPTQSPLVLLLDDVIGATVVSDWAWSVYPNLISAAEKQERKGRLEGMAGVCAGFRAGSSALAADGDFQYTRCAIVPSLPHPSDPDGWHPVKNHADVSLRRSRCMDVWLENHNIIIESIFQDSAVRPDGRRVAVHEYSLRAEVSLEGYVLQGLTITPHILPYPECPSALSFAYGMIGKSLPEFNTSVLTMLRREKGCTHLNDALRALSDLPEIFSNLPFQV</sequence>
<reference evidence="2" key="1">
    <citation type="journal article" date="2019" name="Int. J. Syst. Evol. Microbiol.">
        <title>The Global Catalogue of Microorganisms (GCM) 10K type strain sequencing project: providing services to taxonomists for standard genome sequencing and annotation.</title>
        <authorList>
            <consortium name="The Broad Institute Genomics Platform"/>
            <consortium name="The Broad Institute Genome Sequencing Center for Infectious Disease"/>
            <person name="Wu L."/>
            <person name="Ma J."/>
        </authorList>
    </citation>
    <scope>NUCLEOTIDE SEQUENCE [LARGE SCALE GENOMIC DNA]</scope>
    <source>
        <strain evidence="2">JCM 19134</strain>
    </source>
</reference>
<proteinExistence type="predicted"/>
<dbReference type="Proteomes" id="UP001409585">
    <property type="component" value="Unassembled WGS sequence"/>
</dbReference>
<dbReference type="EMBL" id="BAABLX010000004">
    <property type="protein sequence ID" value="GAA4931518.1"/>
    <property type="molecule type" value="Genomic_DNA"/>
</dbReference>
<dbReference type="Pfam" id="PF11136">
    <property type="entry name" value="DUF2889"/>
    <property type="match status" value="1"/>
</dbReference>
<organism evidence="1 2">
    <name type="scientific">Halioxenophilus aromaticivorans</name>
    <dbReference type="NCBI Taxonomy" id="1306992"/>
    <lineage>
        <taxon>Bacteria</taxon>
        <taxon>Pseudomonadati</taxon>
        <taxon>Pseudomonadota</taxon>
        <taxon>Gammaproteobacteria</taxon>
        <taxon>Alteromonadales</taxon>
        <taxon>Alteromonadaceae</taxon>
        <taxon>Halioxenophilus</taxon>
    </lineage>
</organism>
<keyword evidence="2" id="KW-1185">Reference proteome</keyword>
<comment type="caution">
    <text evidence="1">The sequence shown here is derived from an EMBL/GenBank/DDBJ whole genome shotgun (WGS) entry which is preliminary data.</text>
</comment>
<name>A0AAV3TXX6_9ALTE</name>
<dbReference type="AlphaFoldDB" id="A0AAV3TXX6"/>
<evidence type="ECO:0000313" key="2">
    <source>
        <dbReference type="Proteomes" id="UP001409585"/>
    </source>
</evidence>
<accession>A0AAV3TXX6</accession>
<evidence type="ECO:0008006" key="3">
    <source>
        <dbReference type="Google" id="ProtNLM"/>
    </source>
</evidence>